<dbReference type="InterPro" id="IPR015943">
    <property type="entry name" value="WD40/YVTN_repeat-like_dom_sf"/>
</dbReference>
<accession>A0A8H3EN85</accession>
<evidence type="ECO:0000256" key="1">
    <source>
        <dbReference type="ARBA" id="ARBA00022574"/>
    </source>
</evidence>
<proteinExistence type="predicted"/>
<dbReference type="SMART" id="SM00320">
    <property type="entry name" value="WD40"/>
    <property type="match status" value="7"/>
</dbReference>
<dbReference type="EMBL" id="CAJPDQ010000004">
    <property type="protein sequence ID" value="CAF9908670.1"/>
    <property type="molecule type" value="Genomic_DNA"/>
</dbReference>
<gene>
    <name evidence="4" type="ORF">GOMPHAMPRED_006258</name>
</gene>
<evidence type="ECO:0000313" key="5">
    <source>
        <dbReference type="Proteomes" id="UP000664169"/>
    </source>
</evidence>
<keyword evidence="5" id="KW-1185">Reference proteome</keyword>
<feature type="repeat" description="WD" evidence="3">
    <location>
        <begin position="100"/>
        <end position="132"/>
    </location>
</feature>
<dbReference type="AlphaFoldDB" id="A0A8H3EN85"/>
<dbReference type="Gene3D" id="2.130.10.10">
    <property type="entry name" value="YVTN repeat-like/Quinoprotein amine dehydrogenase"/>
    <property type="match status" value="1"/>
</dbReference>
<dbReference type="SUPFAM" id="SSF50978">
    <property type="entry name" value="WD40 repeat-like"/>
    <property type="match status" value="1"/>
</dbReference>
<dbReference type="PROSITE" id="PS50082">
    <property type="entry name" value="WD_REPEATS_2"/>
    <property type="match status" value="3"/>
</dbReference>
<dbReference type="InterPro" id="IPR036322">
    <property type="entry name" value="WD40_repeat_dom_sf"/>
</dbReference>
<name>A0A8H3EN85_9LECA</name>
<evidence type="ECO:0000256" key="2">
    <source>
        <dbReference type="ARBA" id="ARBA00022737"/>
    </source>
</evidence>
<dbReference type="InterPro" id="IPR001680">
    <property type="entry name" value="WD40_rpt"/>
</dbReference>
<keyword evidence="1 3" id="KW-0853">WD repeat</keyword>
<protein>
    <recommendedName>
        <fullName evidence="6">WD40 repeat-like protein</fullName>
    </recommendedName>
</protein>
<dbReference type="OrthoDB" id="10251741at2759"/>
<dbReference type="Pfam" id="PF00400">
    <property type="entry name" value="WD40"/>
    <property type="match status" value="4"/>
</dbReference>
<keyword evidence="2" id="KW-0677">Repeat</keyword>
<dbReference type="PANTHER" id="PTHR44090:SF1">
    <property type="entry name" value="SUPERKILLER COMPLEX PROTEIN 8"/>
    <property type="match status" value="1"/>
</dbReference>
<dbReference type="PANTHER" id="PTHR44090">
    <property type="entry name" value="WD REPEAT-CONTAINING PROTEIN 61"/>
    <property type="match status" value="1"/>
</dbReference>
<reference evidence="4" key="1">
    <citation type="submission" date="2021-03" db="EMBL/GenBank/DDBJ databases">
        <authorList>
            <person name="Tagirdzhanova G."/>
        </authorList>
    </citation>
    <scope>NUCLEOTIDE SEQUENCE</scope>
</reference>
<comment type="caution">
    <text evidence="4">The sequence shown here is derived from an EMBL/GenBank/DDBJ whole genome shotgun (WGS) entry which is preliminary data.</text>
</comment>
<dbReference type="GO" id="GO:0032991">
    <property type="term" value="C:protein-containing complex"/>
    <property type="evidence" value="ECO:0007669"/>
    <property type="project" value="UniProtKB-ARBA"/>
</dbReference>
<feature type="repeat" description="WD" evidence="3">
    <location>
        <begin position="227"/>
        <end position="268"/>
    </location>
</feature>
<dbReference type="GO" id="GO:0005634">
    <property type="term" value="C:nucleus"/>
    <property type="evidence" value="ECO:0007669"/>
    <property type="project" value="TreeGrafter"/>
</dbReference>
<dbReference type="InterPro" id="IPR051510">
    <property type="entry name" value="SKI8"/>
</dbReference>
<organism evidence="4 5">
    <name type="scientific">Gomphillus americanus</name>
    <dbReference type="NCBI Taxonomy" id="1940652"/>
    <lineage>
        <taxon>Eukaryota</taxon>
        <taxon>Fungi</taxon>
        <taxon>Dikarya</taxon>
        <taxon>Ascomycota</taxon>
        <taxon>Pezizomycotina</taxon>
        <taxon>Lecanoromycetes</taxon>
        <taxon>OSLEUM clade</taxon>
        <taxon>Ostropomycetidae</taxon>
        <taxon>Ostropales</taxon>
        <taxon>Graphidaceae</taxon>
        <taxon>Gomphilloideae</taxon>
        <taxon>Gomphillus</taxon>
    </lineage>
</organism>
<evidence type="ECO:0000313" key="4">
    <source>
        <dbReference type="EMBL" id="CAF9908670.1"/>
    </source>
</evidence>
<evidence type="ECO:0000256" key="3">
    <source>
        <dbReference type="PROSITE-ProRule" id="PRU00221"/>
    </source>
</evidence>
<evidence type="ECO:0008006" key="6">
    <source>
        <dbReference type="Google" id="ProtNLM"/>
    </source>
</evidence>
<feature type="repeat" description="WD" evidence="3">
    <location>
        <begin position="54"/>
        <end position="95"/>
    </location>
</feature>
<dbReference type="Proteomes" id="UP000664169">
    <property type="component" value="Unassembled WGS sequence"/>
</dbReference>
<dbReference type="CDD" id="cd00200">
    <property type="entry name" value="WD40"/>
    <property type="match status" value="1"/>
</dbReference>
<sequence>MSKQYLTAHTIDDAHITDIYSLAVTPGYIVAASGASALKVWSISEAEYPLKQKLEAHSLGCHHVVASKDGKRLASAGFDGQCIIWALSDGKLIEEHRIKDSNAAGEIWAIALSQDGQFLASTTHDGRINVWDAAASWTKIRSFETKGSFGMALDLSADGRYTATGHQNGTIYVFNNETGRLAHSLAGLVKPVRAVAISPASRLLAAAGDSKIIALYDISSGEQIGNLSGHGAWIMTLDWSDTGEYLLSGASDGKTKVWSIETRTCVATHTETDKTIWSVKWLPRTVRTEMFVAAGANRSISLYREAS</sequence>
<dbReference type="PROSITE" id="PS50294">
    <property type="entry name" value="WD_REPEATS_REGION"/>
    <property type="match status" value="1"/>
</dbReference>